<dbReference type="HOGENOM" id="CLU_066192_5_1_9"/>
<keyword evidence="2" id="KW-0238">DNA-binding</keyword>
<dbReference type="Gene3D" id="1.10.260.40">
    <property type="entry name" value="lambda repressor-like DNA-binding domains"/>
    <property type="match status" value="1"/>
</dbReference>
<dbReference type="Proteomes" id="UP000003434">
    <property type="component" value="Unassembled WGS sequence"/>
</dbReference>
<dbReference type="SMART" id="SM00530">
    <property type="entry name" value="HTH_XRE"/>
    <property type="match status" value="1"/>
</dbReference>
<comment type="caution">
    <text evidence="2">The sequence shown here is derived from an EMBL/GenBank/DDBJ whole genome shotgun (WGS) entry which is preliminary data.</text>
</comment>
<dbReference type="Pfam" id="PF01381">
    <property type="entry name" value="HTH_3"/>
    <property type="match status" value="1"/>
</dbReference>
<sequence length="121" mass="13805">MGERVRELRKALGLTLEAFGEKVGVGKSAVSRLEKGTNNLTEQMILAICREFNVNEEWLRTGNGEMFIKLDRETEIARLTRDLLLEEEDSFKNRVIAVLAKLTPEQWEVLSEIAEGLKKKD</sequence>
<accession>E6LK67</accession>
<dbReference type="RefSeq" id="WP_008750123.1">
    <property type="nucleotide sequence ID" value="NZ_GL622296.1"/>
</dbReference>
<organism evidence="2 3">
    <name type="scientific">Lachnoanaerobaculum saburreum DSM 3986</name>
    <dbReference type="NCBI Taxonomy" id="887325"/>
    <lineage>
        <taxon>Bacteria</taxon>
        <taxon>Bacillati</taxon>
        <taxon>Bacillota</taxon>
        <taxon>Clostridia</taxon>
        <taxon>Lachnospirales</taxon>
        <taxon>Lachnospiraceae</taxon>
        <taxon>Lachnoanaerobaculum</taxon>
    </lineage>
</organism>
<evidence type="ECO:0000313" key="3">
    <source>
        <dbReference type="Proteomes" id="UP000003434"/>
    </source>
</evidence>
<proteinExistence type="predicted"/>
<dbReference type="AlphaFoldDB" id="E6LK67"/>
<dbReference type="CDD" id="cd00093">
    <property type="entry name" value="HTH_XRE"/>
    <property type="match status" value="1"/>
</dbReference>
<dbReference type="EMBL" id="AEPW01000008">
    <property type="protein sequence ID" value="EFU77707.1"/>
    <property type="molecule type" value="Genomic_DNA"/>
</dbReference>
<dbReference type="eggNOG" id="COG1396">
    <property type="taxonomic scope" value="Bacteria"/>
</dbReference>
<dbReference type="SUPFAM" id="SSF47413">
    <property type="entry name" value="lambda repressor-like DNA-binding domains"/>
    <property type="match status" value="1"/>
</dbReference>
<dbReference type="InterPro" id="IPR010982">
    <property type="entry name" value="Lambda_DNA-bd_dom_sf"/>
</dbReference>
<gene>
    <name evidence="2" type="ORF">HMPREF0381_0352</name>
</gene>
<dbReference type="PROSITE" id="PS50943">
    <property type="entry name" value="HTH_CROC1"/>
    <property type="match status" value="1"/>
</dbReference>
<evidence type="ECO:0000259" key="1">
    <source>
        <dbReference type="PROSITE" id="PS50943"/>
    </source>
</evidence>
<evidence type="ECO:0000313" key="2">
    <source>
        <dbReference type="EMBL" id="EFU77707.1"/>
    </source>
</evidence>
<protein>
    <submittedName>
        <fullName evidence="2">DNA-binding helix-turn-helix protein</fullName>
    </submittedName>
</protein>
<dbReference type="GO" id="GO:0003677">
    <property type="term" value="F:DNA binding"/>
    <property type="evidence" value="ECO:0007669"/>
    <property type="project" value="UniProtKB-KW"/>
</dbReference>
<name>E6LK67_9FIRM</name>
<feature type="domain" description="HTH cro/C1-type" evidence="1">
    <location>
        <begin position="5"/>
        <end position="59"/>
    </location>
</feature>
<dbReference type="InterPro" id="IPR001387">
    <property type="entry name" value="Cro/C1-type_HTH"/>
</dbReference>
<reference evidence="2 3" key="1">
    <citation type="submission" date="2010-12" db="EMBL/GenBank/DDBJ databases">
        <authorList>
            <person name="Muzny D."/>
            <person name="Qin X."/>
            <person name="Deng J."/>
            <person name="Jiang H."/>
            <person name="Liu Y."/>
            <person name="Qu J."/>
            <person name="Song X.-Z."/>
            <person name="Zhang L."/>
            <person name="Thornton R."/>
            <person name="Coyle M."/>
            <person name="Francisco L."/>
            <person name="Jackson L."/>
            <person name="Javaid M."/>
            <person name="Korchina V."/>
            <person name="Kovar C."/>
            <person name="Mata R."/>
            <person name="Mathew T."/>
            <person name="Ngo R."/>
            <person name="Nguyen L."/>
            <person name="Nguyen N."/>
            <person name="Okwuonu G."/>
            <person name="Ongeri F."/>
            <person name="Pham C."/>
            <person name="Simmons D."/>
            <person name="Wilczek-Boney K."/>
            <person name="Hale W."/>
            <person name="Jakkamsetti A."/>
            <person name="Pham P."/>
            <person name="Ruth R."/>
            <person name="San Lucas F."/>
            <person name="Warren J."/>
            <person name="Zhang J."/>
            <person name="Zhao Z."/>
            <person name="Zhou C."/>
            <person name="Zhu D."/>
            <person name="Lee S."/>
            <person name="Bess C."/>
            <person name="Blankenburg K."/>
            <person name="Forbes L."/>
            <person name="Fu Q."/>
            <person name="Gubbala S."/>
            <person name="Hirani K."/>
            <person name="Jayaseelan J.C."/>
            <person name="Lara F."/>
            <person name="Munidasa M."/>
            <person name="Palculict T."/>
            <person name="Patil S."/>
            <person name="Pu L.-L."/>
            <person name="Saada N."/>
            <person name="Tang L."/>
            <person name="Weissenberger G."/>
            <person name="Zhu Y."/>
            <person name="Hemphill L."/>
            <person name="Shang Y."/>
            <person name="Youmans B."/>
            <person name="Ayvaz T."/>
            <person name="Ross M."/>
            <person name="Santibanez J."/>
            <person name="Aqrawi P."/>
            <person name="Gross S."/>
            <person name="Joshi V."/>
            <person name="Fowler G."/>
            <person name="Nazareth L."/>
            <person name="Reid J."/>
            <person name="Worley K."/>
            <person name="Petrosino J."/>
            <person name="Highlander S."/>
            <person name="Gibbs R."/>
        </authorList>
    </citation>
    <scope>NUCLEOTIDE SEQUENCE [LARGE SCALE GENOMIC DNA]</scope>
    <source>
        <strain evidence="2 3">DSM 3986</strain>
    </source>
</reference>